<feature type="transmembrane region" description="Helical" evidence="1">
    <location>
        <begin position="73"/>
        <end position="95"/>
    </location>
</feature>
<evidence type="ECO:0000313" key="2">
    <source>
        <dbReference type="EMBL" id="MCW1914867.1"/>
    </source>
</evidence>
<evidence type="ECO:0000256" key="1">
    <source>
        <dbReference type="SAM" id="Phobius"/>
    </source>
</evidence>
<keyword evidence="3" id="KW-1185">Reference proteome</keyword>
<name>A0ABT3G5D3_9BACT</name>
<feature type="transmembrane region" description="Helical" evidence="1">
    <location>
        <begin position="592"/>
        <end position="612"/>
    </location>
</feature>
<organism evidence="2 3">
    <name type="scientific">Luteolibacter rhizosphaerae</name>
    <dbReference type="NCBI Taxonomy" id="2989719"/>
    <lineage>
        <taxon>Bacteria</taxon>
        <taxon>Pseudomonadati</taxon>
        <taxon>Verrucomicrobiota</taxon>
        <taxon>Verrucomicrobiia</taxon>
        <taxon>Verrucomicrobiales</taxon>
        <taxon>Verrucomicrobiaceae</taxon>
        <taxon>Luteolibacter</taxon>
    </lineage>
</organism>
<evidence type="ECO:0000313" key="3">
    <source>
        <dbReference type="Proteomes" id="UP001165653"/>
    </source>
</evidence>
<feature type="transmembrane region" description="Helical" evidence="1">
    <location>
        <begin position="559"/>
        <end position="580"/>
    </location>
</feature>
<proteinExistence type="predicted"/>
<keyword evidence="1" id="KW-1133">Transmembrane helix</keyword>
<gene>
    <name evidence="2" type="ORF">OJ996_14865</name>
</gene>
<feature type="transmembrane region" description="Helical" evidence="1">
    <location>
        <begin position="513"/>
        <end position="538"/>
    </location>
</feature>
<reference evidence="2" key="1">
    <citation type="submission" date="2022-10" db="EMBL/GenBank/DDBJ databases">
        <title>Luteolibacter sp. GHJ8, whole genome shotgun sequencing project.</title>
        <authorList>
            <person name="Zhao G."/>
            <person name="Shen L."/>
        </authorList>
    </citation>
    <scope>NUCLEOTIDE SEQUENCE</scope>
    <source>
        <strain evidence="2">GHJ8</strain>
    </source>
</reference>
<sequence>MSDSSSPMPEAGERLIAAATDPLRANAEMQVAGERLLSEAIARSGGAEGDEILKAADRLEGSNKNGRPGWSRVLGHVAAWCLYAALLLTGIMYWVSVKPTLLDIQSLGGLGSMSPLGPAGKEVEPEWKRELSAEQRLRLFGDVSQTSKARRWKPLWDLDPTRPEFFAEYASEYIREHKDVPPDFLKIGEEIDPGNAWYPLMAFAMEAGKAIESIPRSEEEKAAKVPAKYVLKDPQGLERAKLLLRQAVAMPRLDTRQRELLAARVRLLPHDNDWPHSMQGVAYMAGEGGRLLPLREVIGMLRVECERIQESGDAEAMRALIREWEALAKLLVTTPECSLIDALVKQAVLRGGFSATAKAARKMNLEEAGRLEGIDQRLKEYRDKIQAAKGGYQDFKKRAGALAGLSLPTVQKQVLKPPGITDEELKPARVAEHEFITKIALGAWSASLGMIALAVFLYRFRGGALRRILAGQMSQLLDRKDRMWIMGAGVIAPLAAGWLLLRLPGTGAREWSLIAIEFAAPMMVILLGVWLTIPLPVLIARWRLRKKAGFAGLAWKREWIPWLLVAWMLLAMPLAGWALLPWNLKPPVAMAYVALSSLAQGWMIAVGLRGLLSKQEYLLKRVTLSRVVYPAYLLAGILTGAMAMLSHQLEKRAIRADQLTGISAEKPSMSIYEYEITQVMGRELREVIETED</sequence>
<accession>A0ABT3G5D3</accession>
<feature type="transmembrane region" description="Helical" evidence="1">
    <location>
        <begin position="624"/>
        <end position="645"/>
    </location>
</feature>
<protein>
    <submittedName>
        <fullName evidence="2">MFS transporter</fullName>
    </submittedName>
</protein>
<comment type="caution">
    <text evidence="2">The sequence shown here is derived from an EMBL/GenBank/DDBJ whole genome shotgun (WGS) entry which is preliminary data.</text>
</comment>
<dbReference type="RefSeq" id="WP_264514403.1">
    <property type="nucleotide sequence ID" value="NZ_JAPDDR010000007.1"/>
</dbReference>
<keyword evidence="1" id="KW-0472">Membrane</keyword>
<keyword evidence="1" id="KW-0812">Transmembrane</keyword>
<dbReference type="Proteomes" id="UP001165653">
    <property type="component" value="Unassembled WGS sequence"/>
</dbReference>
<feature type="transmembrane region" description="Helical" evidence="1">
    <location>
        <begin position="483"/>
        <end position="501"/>
    </location>
</feature>
<dbReference type="EMBL" id="JAPDDR010000007">
    <property type="protein sequence ID" value="MCW1914867.1"/>
    <property type="molecule type" value="Genomic_DNA"/>
</dbReference>
<feature type="transmembrane region" description="Helical" evidence="1">
    <location>
        <begin position="439"/>
        <end position="458"/>
    </location>
</feature>